<evidence type="ECO:0000313" key="2">
    <source>
        <dbReference type="EMBL" id="QCD41621.1"/>
    </source>
</evidence>
<proteinExistence type="predicted"/>
<sequence length="272" mass="30229">MTMNTSLPLDSVVSPFAPKLCREYEAPSSAAEKLTMTVGPVPFTSGVRPAERKFLPGYDSGVLCLIIGVFLLLAYNFRHYSTFLKNFTYDLWTVRHTDDTSAVRTFTETGIQISIVLLACLCEGIIINAALSSSGYTTPLPTFPEIAALTVGAAVYYLWQLMAYRIVGYVFTDKLSGRQWLKGFNASQSLLGMALTIPALVVLFNPDVAPIVVTIGVVCYILARLIFIFKGFRLFYDNFGSLLYFILYLCTLEIVPPVIIYRCIGFFSQLHP</sequence>
<keyword evidence="1" id="KW-0812">Transmembrane</keyword>
<dbReference type="AlphaFoldDB" id="A0A4P7W163"/>
<reference evidence="3" key="1">
    <citation type="submission" date="2019-02" db="EMBL/GenBank/DDBJ databases">
        <title>Isolation and identification of novel species under the genus Muribaculum.</title>
        <authorList>
            <person name="Miyake S."/>
            <person name="Ding Y."/>
            <person name="Low A."/>
            <person name="Soh M."/>
            <person name="Seedorf H."/>
        </authorList>
    </citation>
    <scope>NUCLEOTIDE SEQUENCE [LARGE SCALE GENOMIC DNA]</scope>
    <source>
        <strain evidence="3">H5</strain>
    </source>
</reference>
<feature type="transmembrane region" description="Helical" evidence="1">
    <location>
        <begin position="58"/>
        <end position="77"/>
    </location>
</feature>
<dbReference type="EMBL" id="CP039396">
    <property type="protein sequence ID" value="QCD41621.1"/>
    <property type="molecule type" value="Genomic_DNA"/>
</dbReference>
<feature type="transmembrane region" description="Helical" evidence="1">
    <location>
        <begin position="183"/>
        <end position="204"/>
    </location>
</feature>
<evidence type="ECO:0000256" key="1">
    <source>
        <dbReference type="SAM" id="Phobius"/>
    </source>
</evidence>
<dbReference type="InterPro" id="IPR025367">
    <property type="entry name" value="DUF4271"/>
</dbReference>
<dbReference type="Pfam" id="PF14093">
    <property type="entry name" value="DUF4271"/>
    <property type="match status" value="1"/>
</dbReference>
<protein>
    <submittedName>
        <fullName evidence="2">DUF4271 domain-containing protein</fullName>
    </submittedName>
</protein>
<gene>
    <name evidence="2" type="ORF">E7747_04575</name>
</gene>
<keyword evidence="1" id="KW-1133">Transmembrane helix</keyword>
<feature type="transmembrane region" description="Helical" evidence="1">
    <location>
        <begin position="146"/>
        <end position="171"/>
    </location>
</feature>
<feature type="transmembrane region" description="Helical" evidence="1">
    <location>
        <begin position="210"/>
        <end position="229"/>
    </location>
</feature>
<evidence type="ECO:0000313" key="3">
    <source>
        <dbReference type="Proteomes" id="UP000297149"/>
    </source>
</evidence>
<accession>A0A4P7W163</accession>
<dbReference type="KEGG" id="ddb:E7747_04575"/>
<keyword evidence="1" id="KW-0472">Membrane</keyword>
<organism evidence="2 3">
    <name type="scientific">Duncaniella dubosii</name>
    <dbReference type="NCBI Taxonomy" id="2518971"/>
    <lineage>
        <taxon>Bacteria</taxon>
        <taxon>Pseudomonadati</taxon>
        <taxon>Bacteroidota</taxon>
        <taxon>Bacteroidia</taxon>
        <taxon>Bacteroidales</taxon>
        <taxon>Muribaculaceae</taxon>
        <taxon>Duncaniella</taxon>
    </lineage>
</organism>
<feature type="transmembrane region" description="Helical" evidence="1">
    <location>
        <begin position="241"/>
        <end position="267"/>
    </location>
</feature>
<dbReference type="Proteomes" id="UP000297149">
    <property type="component" value="Chromosome"/>
</dbReference>
<feature type="transmembrane region" description="Helical" evidence="1">
    <location>
        <begin position="113"/>
        <end position="134"/>
    </location>
</feature>
<keyword evidence="3" id="KW-1185">Reference proteome</keyword>
<name>A0A4P7W163_9BACT</name>